<keyword evidence="8 9" id="KW-0067">ATP-binding</keyword>
<feature type="binding site" evidence="9 10">
    <location>
        <begin position="60"/>
        <end position="63"/>
    </location>
    <ligand>
        <name>substrate</name>
    </ligand>
</feature>
<feature type="binding site" evidence="9 10">
    <location>
        <begin position="22"/>
        <end position="24"/>
    </location>
    <ligand>
        <name>substrate</name>
    </ligand>
</feature>
<comment type="subunit">
    <text evidence="3 9">Monomer.</text>
</comment>
<comment type="pathway">
    <text evidence="9">Carbohydrate degradation; glycolysis; pyruvate from D-glyceraldehyde 3-phosphate: step 2/5.</text>
</comment>
<dbReference type="GO" id="GO:0005829">
    <property type="term" value="C:cytosol"/>
    <property type="evidence" value="ECO:0007669"/>
    <property type="project" value="TreeGrafter"/>
</dbReference>
<dbReference type="GO" id="GO:0006096">
    <property type="term" value="P:glycolytic process"/>
    <property type="evidence" value="ECO:0007669"/>
    <property type="project" value="UniProtKB-UniRule"/>
</dbReference>
<keyword evidence="6 9" id="KW-0547">Nucleotide-binding</keyword>
<organism evidence="13 14">
    <name type="scientific">Candidatus Finniella inopinata</name>
    <dbReference type="NCBI Taxonomy" id="1696036"/>
    <lineage>
        <taxon>Bacteria</taxon>
        <taxon>Pseudomonadati</taxon>
        <taxon>Pseudomonadota</taxon>
        <taxon>Alphaproteobacteria</taxon>
        <taxon>Holosporales</taxon>
        <taxon>Candidatus Paracaedibacteraceae</taxon>
        <taxon>Candidatus Finniella</taxon>
    </lineage>
</organism>
<evidence type="ECO:0000256" key="9">
    <source>
        <dbReference type="HAMAP-Rule" id="MF_00145"/>
    </source>
</evidence>
<evidence type="ECO:0000256" key="12">
    <source>
        <dbReference type="RuleBase" id="RU000532"/>
    </source>
</evidence>
<dbReference type="PIRSF" id="PIRSF000724">
    <property type="entry name" value="Pgk"/>
    <property type="match status" value="1"/>
</dbReference>
<gene>
    <name evidence="9" type="primary">pgk</name>
    <name evidence="13" type="ORF">EQU50_07215</name>
</gene>
<feature type="binding site" evidence="9 11">
    <location>
        <position position="207"/>
    </location>
    <ligand>
        <name>ATP</name>
        <dbReference type="ChEBI" id="CHEBI:30616"/>
    </ligand>
</feature>
<comment type="caution">
    <text evidence="9">Lacks conserved residue(s) required for the propagation of feature annotation.</text>
</comment>
<comment type="caution">
    <text evidence="13">The sequence shown here is derived from an EMBL/GenBank/DDBJ whole genome shotgun (WGS) entry which is preliminary data.</text>
</comment>
<evidence type="ECO:0000256" key="10">
    <source>
        <dbReference type="PIRSR" id="PIRSR000724-1"/>
    </source>
</evidence>
<dbReference type="InterPro" id="IPR001576">
    <property type="entry name" value="Phosphoglycerate_kinase"/>
</dbReference>
<name>A0A4Q7DHA5_9PROT</name>
<dbReference type="GO" id="GO:0005524">
    <property type="term" value="F:ATP binding"/>
    <property type="evidence" value="ECO:0007669"/>
    <property type="project" value="UniProtKB-KW"/>
</dbReference>
<dbReference type="EC" id="2.7.2.3" evidence="4 9"/>
<protein>
    <recommendedName>
        <fullName evidence="4 9">Phosphoglycerate kinase</fullName>
        <ecNumber evidence="4 9">2.7.2.3</ecNumber>
    </recommendedName>
</protein>
<feature type="binding site" evidence="10">
    <location>
        <position position="157"/>
    </location>
    <ligand>
        <name>(2R)-3-phosphoglycerate</name>
        <dbReference type="ChEBI" id="CHEBI:58272"/>
    </ligand>
</feature>
<reference evidence="13 14" key="1">
    <citation type="submission" date="2018-10" db="EMBL/GenBank/DDBJ databases">
        <title>An updated phylogeny of the Alphaproteobacteria reveals that the parasitic Rickettsiales and Holosporales have independent origins.</title>
        <authorList>
            <person name="Munoz-Gomez S.A."/>
            <person name="Hess S."/>
            <person name="Burger G."/>
            <person name="Lang B.F."/>
            <person name="Susko E."/>
            <person name="Slamovits C.H."/>
            <person name="Roger A.J."/>
        </authorList>
    </citation>
    <scope>NUCLEOTIDE SEQUENCE [LARGE SCALE GENOMIC DNA]</scope>
    <source>
        <strain evidence="13">HOLO01</strain>
    </source>
</reference>
<feature type="binding site" evidence="9">
    <location>
        <position position="37"/>
    </location>
    <ligand>
        <name>substrate</name>
    </ligand>
</feature>
<evidence type="ECO:0000256" key="2">
    <source>
        <dbReference type="ARBA" id="ARBA00008982"/>
    </source>
</evidence>
<dbReference type="OrthoDB" id="9808460at2"/>
<evidence type="ECO:0000256" key="8">
    <source>
        <dbReference type="ARBA" id="ARBA00022840"/>
    </source>
</evidence>
<dbReference type="InterPro" id="IPR015824">
    <property type="entry name" value="Phosphoglycerate_kinase_N"/>
</dbReference>
<feature type="binding site" evidence="10">
    <location>
        <position position="124"/>
    </location>
    <ligand>
        <name>(2R)-3-phosphoglycerate</name>
        <dbReference type="ChEBI" id="CHEBI:58272"/>
    </ligand>
</feature>
<dbReference type="Proteomes" id="UP000293550">
    <property type="component" value="Unassembled WGS sequence"/>
</dbReference>
<evidence type="ECO:0000256" key="7">
    <source>
        <dbReference type="ARBA" id="ARBA00022777"/>
    </source>
</evidence>
<comment type="subcellular location">
    <subcellularLocation>
        <location evidence="9">Cytoplasm</location>
    </subcellularLocation>
</comment>
<keyword evidence="7 9" id="KW-0418">Kinase</keyword>
<feature type="binding site" evidence="9">
    <location>
        <position position="157"/>
    </location>
    <ligand>
        <name>substrate</name>
    </ligand>
</feature>
<dbReference type="Gene3D" id="3.40.50.1260">
    <property type="entry name" value="Phosphoglycerate kinase, N-terminal domain"/>
    <property type="match status" value="2"/>
</dbReference>
<keyword evidence="9" id="KW-0324">Glycolysis</keyword>
<keyword evidence="5 9" id="KW-0808">Transferase</keyword>
<dbReference type="GO" id="GO:0006094">
    <property type="term" value="P:gluconeogenesis"/>
    <property type="evidence" value="ECO:0007669"/>
    <property type="project" value="TreeGrafter"/>
</dbReference>
<dbReference type="HAMAP" id="MF_00145">
    <property type="entry name" value="Phosphoglyc_kinase"/>
    <property type="match status" value="1"/>
</dbReference>
<comment type="catalytic activity">
    <reaction evidence="1 9 12">
        <text>(2R)-3-phosphoglycerate + ATP = (2R)-3-phospho-glyceroyl phosphate + ADP</text>
        <dbReference type="Rhea" id="RHEA:14801"/>
        <dbReference type="ChEBI" id="CHEBI:30616"/>
        <dbReference type="ChEBI" id="CHEBI:57604"/>
        <dbReference type="ChEBI" id="CHEBI:58272"/>
        <dbReference type="ChEBI" id="CHEBI:456216"/>
        <dbReference type="EC" id="2.7.2.3"/>
    </reaction>
</comment>
<dbReference type="SUPFAM" id="SSF53748">
    <property type="entry name" value="Phosphoglycerate kinase"/>
    <property type="match status" value="1"/>
</dbReference>
<dbReference type="PROSITE" id="PS00111">
    <property type="entry name" value="PGLYCERATE_KINASE"/>
    <property type="match status" value="1"/>
</dbReference>
<dbReference type="AlphaFoldDB" id="A0A4Q7DHA5"/>
<evidence type="ECO:0000313" key="13">
    <source>
        <dbReference type="EMBL" id="RZI45415.1"/>
    </source>
</evidence>
<feature type="binding site" evidence="10">
    <location>
        <position position="37"/>
    </location>
    <ligand>
        <name>(2R)-3-phosphoglycerate</name>
        <dbReference type="ChEBI" id="CHEBI:58272"/>
    </ligand>
</feature>
<dbReference type="InterPro" id="IPR036043">
    <property type="entry name" value="Phosphoglycerate_kinase_sf"/>
</dbReference>
<sequence length="405" mass="43793">MTSLPTLINQDLSGKTVLVRVDLNVPMHDGVVTDTSRLVAIRNTVTYLLEHQAKVMLLSHFGRPKASRNESEWDLKYSLKSLVKPLEQALDCSVQFVNHYAGLRVQDALSTLPPKTVVLLENVRFAPGEEDNNLYLAAQLAEHANLYVNEAFSCSHRAHASIEAITHYLPSVAGFHFEREVRYLTKCLGNPRRPLMAIIGGSKVSTKLELLENLCQKVDILIIGGAMANTFLAAQGVNIGDSLYEPDLLPTATKILKMDKKATIVLPDDVVTAADLKDSKGTAQSVNSVVKGQKIFDIGPKTSEKIASVLKRAETIIWNGPVGAFEYPAFAQGTISVAKAMADCTGQALTVAGGGDTLSALKLANVTDKLNYVSTAGGAFLEWLEGKKLPGLEALEKAKQQALTI</sequence>
<evidence type="ECO:0000256" key="4">
    <source>
        <dbReference type="ARBA" id="ARBA00013061"/>
    </source>
</evidence>
<dbReference type="FunFam" id="3.40.50.1260:FF:000001">
    <property type="entry name" value="Phosphoglycerate kinase"/>
    <property type="match status" value="1"/>
</dbReference>
<dbReference type="PRINTS" id="PR00477">
    <property type="entry name" value="PHGLYCKINASE"/>
</dbReference>
<keyword evidence="14" id="KW-1185">Reference proteome</keyword>
<keyword evidence="9" id="KW-0963">Cytoplasm</keyword>
<evidence type="ECO:0000256" key="11">
    <source>
        <dbReference type="PIRSR" id="PIRSR000724-2"/>
    </source>
</evidence>
<evidence type="ECO:0000256" key="5">
    <source>
        <dbReference type="ARBA" id="ARBA00022679"/>
    </source>
</evidence>
<comment type="similarity">
    <text evidence="2 9 12">Belongs to the phosphoglycerate kinase family.</text>
</comment>
<accession>A0A4Q7DHA5</accession>
<dbReference type="GO" id="GO:0043531">
    <property type="term" value="F:ADP binding"/>
    <property type="evidence" value="ECO:0007669"/>
    <property type="project" value="TreeGrafter"/>
</dbReference>
<dbReference type="PANTHER" id="PTHR11406">
    <property type="entry name" value="PHOSPHOGLYCERATE KINASE"/>
    <property type="match status" value="1"/>
</dbReference>
<proteinExistence type="inferred from homology"/>
<dbReference type="PANTHER" id="PTHR11406:SF23">
    <property type="entry name" value="PHOSPHOGLYCERATE KINASE 1, CHLOROPLASTIC-RELATED"/>
    <property type="match status" value="1"/>
</dbReference>
<evidence type="ECO:0000313" key="14">
    <source>
        <dbReference type="Proteomes" id="UP000293550"/>
    </source>
</evidence>
<feature type="binding site" evidence="9 11">
    <location>
        <position position="326"/>
    </location>
    <ligand>
        <name>ATP</name>
        <dbReference type="ChEBI" id="CHEBI:30616"/>
    </ligand>
</feature>
<dbReference type="GO" id="GO:0004618">
    <property type="term" value="F:phosphoglycerate kinase activity"/>
    <property type="evidence" value="ECO:0007669"/>
    <property type="project" value="UniProtKB-UniRule"/>
</dbReference>
<dbReference type="InterPro" id="IPR015911">
    <property type="entry name" value="Phosphoglycerate_kinase_CS"/>
</dbReference>
<feature type="binding site" evidence="9">
    <location>
        <position position="124"/>
    </location>
    <ligand>
        <name>substrate</name>
    </ligand>
</feature>
<evidence type="ECO:0000256" key="1">
    <source>
        <dbReference type="ARBA" id="ARBA00000642"/>
    </source>
</evidence>
<dbReference type="EMBL" id="SCFB01000014">
    <property type="protein sequence ID" value="RZI45415.1"/>
    <property type="molecule type" value="Genomic_DNA"/>
</dbReference>
<evidence type="ECO:0000256" key="3">
    <source>
        <dbReference type="ARBA" id="ARBA00011245"/>
    </source>
</evidence>
<dbReference type="Pfam" id="PF00162">
    <property type="entry name" value="PGK"/>
    <property type="match status" value="1"/>
</dbReference>
<feature type="binding site" evidence="9 11">
    <location>
        <begin position="354"/>
        <end position="357"/>
    </location>
    <ligand>
        <name>ATP</name>
        <dbReference type="ChEBI" id="CHEBI:30616"/>
    </ligand>
</feature>
<dbReference type="UniPathway" id="UPA00109">
    <property type="reaction ID" value="UER00185"/>
</dbReference>
<evidence type="ECO:0000256" key="6">
    <source>
        <dbReference type="ARBA" id="ARBA00022741"/>
    </source>
</evidence>